<dbReference type="Pfam" id="PF21028">
    <property type="entry name" value="DUF1285_C"/>
    <property type="match status" value="1"/>
</dbReference>
<dbReference type="InterPro" id="IPR023361">
    <property type="entry name" value="DUF1285_beta_roll_sf"/>
</dbReference>
<gene>
    <name evidence="3" type="ORF">NYF23_08085</name>
</gene>
<keyword evidence="4" id="KW-1185">Reference proteome</keyword>
<evidence type="ECO:0000313" key="4">
    <source>
        <dbReference type="Proteomes" id="UP001059934"/>
    </source>
</evidence>
<dbReference type="InterPro" id="IPR048341">
    <property type="entry name" value="DUF1285_N"/>
</dbReference>
<feature type="domain" description="DUF1285" evidence="1">
    <location>
        <begin position="24"/>
        <end position="88"/>
    </location>
</feature>
<evidence type="ECO:0000259" key="1">
    <source>
        <dbReference type="Pfam" id="PF06938"/>
    </source>
</evidence>
<dbReference type="Gene3D" id="3.10.540.10">
    <property type="entry name" value="duf1285 like domain"/>
    <property type="match status" value="1"/>
</dbReference>
<proteinExistence type="predicted"/>
<dbReference type="InterPro" id="IPR010707">
    <property type="entry name" value="DUF1285"/>
</dbReference>
<evidence type="ECO:0000313" key="3">
    <source>
        <dbReference type="EMBL" id="UVW33995.1"/>
    </source>
</evidence>
<evidence type="ECO:0000259" key="2">
    <source>
        <dbReference type="Pfam" id="PF21028"/>
    </source>
</evidence>
<dbReference type="Proteomes" id="UP001059934">
    <property type="component" value="Chromosome"/>
</dbReference>
<dbReference type="PIRSF" id="PIRSF029557">
    <property type="entry name" value="UCP029557"/>
    <property type="match status" value="1"/>
</dbReference>
<sequence>MTDQLETLFADLLASQDIASASLPPVHLWNPQLSGCMDMIIDREGRWIHEGGEIKRPAMVKLFASILVLEEGDYFLVTPVEKWRIQVEVAPLFVIAAERQTRDGFQAIKLTTRTGDVVIVDREHPISMQVFPGSADPLPLVLVRRNLQALLSRNLFYEIVDWAAEASDSESQFLSISSMGENFILGSV</sequence>
<name>A0ABY5TJQ3_9GAMM</name>
<dbReference type="Gene3D" id="2.30.270.10">
    <property type="entry name" value="duf1285 protein"/>
    <property type="match status" value="1"/>
</dbReference>
<feature type="domain" description="DUF1285" evidence="2">
    <location>
        <begin position="91"/>
        <end position="185"/>
    </location>
</feature>
<dbReference type="Pfam" id="PF06938">
    <property type="entry name" value="DUF1285_N"/>
    <property type="match status" value="1"/>
</dbReference>
<protein>
    <submittedName>
        <fullName evidence="3">DUF1285 domain-containing protein</fullName>
    </submittedName>
</protein>
<dbReference type="InterPro" id="IPR048342">
    <property type="entry name" value="DUF1285_C"/>
</dbReference>
<accession>A0ABY5TJQ3</accession>
<dbReference type="EMBL" id="CP103416">
    <property type="protein sequence ID" value="UVW33995.1"/>
    <property type="molecule type" value="Genomic_DNA"/>
</dbReference>
<reference evidence="3" key="1">
    <citation type="submission" date="2022-08" db="EMBL/GenBank/DDBJ databases">
        <title>Catabolic pathway analysis in culturable SAR92 clade bacteria reveals their overlooked roles in DMSP degradation in coastal seas.</title>
        <authorList>
            <person name="He X."/>
            <person name="Zhang X."/>
            <person name="Zhang Y."/>
        </authorList>
    </citation>
    <scope>NUCLEOTIDE SEQUENCE</scope>
    <source>
        <strain evidence="3">H455</strain>
    </source>
</reference>
<organism evidence="3 4">
    <name type="scientific">SAR92 clade bacterium H455</name>
    <dbReference type="NCBI Taxonomy" id="2974818"/>
    <lineage>
        <taxon>Bacteria</taxon>
        <taxon>Pseudomonadati</taxon>
        <taxon>Pseudomonadota</taxon>
        <taxon>Gammaproteobacteria</taxon>
        <taxon>Cellvibrionales</taxon>
        <taxon>Porticoccaceae</taxon>
        <taxon>SAR92 clade</taxon>
    </lineage>
</organism>